<dbReference type="PANTHER" id="PTHR33387">
    <property type="entry name" value="RMLC-LIKE JELLY ROLL FOLD PROTEIN"/>
    <property type="match status" value="1"/>
</dbReference>
<proteinExistence type="predicted"/>
<dbReference type="PANTHER" id="PTHR33387:SF3">
    <property type="entry name" value="DUF985 DOMAIN-CONTAINING PROTEIN"/>
    <property type="match status" value="1"/>
</dbReference>
<comment type="caution">
    <text evidence="2">The sequence shown here is derived from an EMBL/GenBank/DDBJ whole genome shotgun (WGS) entry which is preliminary data.</text>
</comment>
<feature type="domain" description="DUF985" evidence="1">
    <location>
        <begin position="14"/>
        <end position="141"/>
    </location>
</feature>
<dbReference type="InterPro" id="IPR039935">
    <property type="entry name" value="YML079W-like"/>
</dbReference>
<dbReference type="RefSeq" id="WP_111433465.1">
    <property type="nucleotide sequence ID" value="NZ_JACIGG010000010.1"/>
</dbReference>
<dbReference type="OrthoDB" id="9798288at2"/>
<name>A0A327JQY6_9HYPH</name>
<dbReference type="CDD" id="cd06121">
    <property type="entry name" value="cupin_YML079wp"/>
    <property type="match status" value="1"/>
</dbReference>
<evidence type="ECO:0000313" key="2">
    <source>
        <dbReference type="EMBL" id="RAI28471.1"/>
    </source>
</evidence>
<dbReference type="EMBL" id="NPEV01000009">
    <property type="protein sequence ID" value="RAI28471.1"/>
    <property type="molecule type" value="Genomic_DNA"/>
</dbReference>
<keyword evidence="3" id="KW-1185">Reference proteome</keyword>
<evidence type="ECO:0000313" key="3">
    <source>
        <dbReference type="Proteomes" id="UP000249299"/>
    </source>
</evidence>
<evidence type="ECO:0000259" key="1">
    <source>
        <dbReference type="Pfam" id="PF06172"/>
    </source>
</evidence>
<dbReference type="Pfam" id="PF06172">
    <property type="entry name" value="Cupin_5"/>
    <property type="match status" value="1"/>
</dbReference>
<dbReference type="Gene3D" id="2.60.120.10">
    <property type="entry name" value="Jelly Rolls"/>
    <property type="match status" value="1"/>
</dbReference>
<protein>
    <submittedName>
        <fullName evidence="2">Cupin</fullName>
    </submittedName>
</protein>
<gene>
    <name evidence="2" type="ORF">CH339_06160</name>
</gene>
<sequence>MTLRDPYRGLSAEDVARMLDLAPHPEGGYFRETFRDAEARDGRAQSTAIYYLLGAGDVSAWHRVDAVEVWHWYAGAPLVLTISENGHDAAAAHLGAGIASGERPQIVVPRHAWQTATSLGAWTLVGCTVAPGFLFEGFEMAPADWRPEPRAPKPR</sequence>
<dbReference type="Proteomes" id="UP000249299">
    <property type="component" value="Unassembled WGS sequence"/>
</dbReference>
<reference evidence="2 3" key="1">
    <citation type="submission" date="2017-07" db="EMBL/GenBank/DDBJ databases">
        <title>Draft Genome Sequences of Select Purple Nonsulfur Bacteria.</title>
        <authorList>
            <person name="Lasarre B."/>
            <person name="Mckinlay J.B."/>
        </authorList>
    </citation>
    <scope>NUCLEOTIDE SEQUENCE [LARGE SCALE GENOMIC DNA]</scope>
    <source>
        <strain evidence="2 3">DSM 11290</strain>
    </source>
</reference>
<dbReference type="AlphaFoldDB" id="A0A327JQY6"/>
<dbReference type="InterPro" id="IPR011051">
    <property type="entry name" value="RmlC_Cupin_sf"/>
</dbReference>
<dbReference type="SUPFAM" id="SSF51182">
    <property type="entry name" value="RmlC-like cupins"/>
    <property type="match status" value="1"/>
</dbReference>
<accession>A0A327JQY6</accession>
<organism evidence="2 3">
    <name type="scientific">Rhodobium orientis</name>
    <dbReference type="NCBI Taxonomy" id="34017"/>
    <lineage>
        <taxon>Bacteria</taxon>
        <taxon>Pseudomonadati</taxon>
        <taxon>Pseudomonadota</taxon>
        <taxon>Alphaproteobacteria</taxon>
        <taxon>Hyphomicrobiales</taxon>
        <taxon>Rhodobiaceae</taxon>
        <taxon>Rhodobium</taxon>
    </lineage>
</organism>
<dbReference type="InterPro" id="IPR009327">
    <property type="entry name" value="Cupin_DUF985"/>
</dbReference>
<dbReference type="InterPro" id="IPR014710">
    <property type="entry name" value="RmlC-like_jellyroll"/>
</dbReference>